<dbReference type="AlphaFoldDB" id="A0A8K0CN66"/>
<gene>
    <name evidence="1" type="ORF">ILUMI_16654</name>
</gene>
<evidence type="ECO:0000313" key="2">
    <source>
        <dbReference type="Proteomes" id="UP000801492"/>
    </source>
</evidence>
<reference evidence="1" key="1">
    <citation type="submission" date="2019-08" db="EMBL/GenBank/DDBJ databases">
        <title>The genome of the North American firefly Photinus pyralis.</title>
        <authorList>
            <consortium name="Photinus pyralis genome working group"/>
            <person name="Fallon T.R."/>
            <person name="Sander Lower S.E."/>
            <person name="Weng J.-K."/>
        </authorList>
    </citation>
    <scope>NUCLEOTIDE SEQUENCE</scope>
    <source>
        <strain evidence="1">TRF0915ILg1</strain>
        <tissue evidence="1">Whole body</tissue>
    </source>
</reference>
<evidence type="ECO:0000313" key="1">
    <source>
        <dbReference type="EMBL" id="KAF2889519.1"/>
    </source>
</evidence>
<sequence length="55" mass="6055">VWVTILCAAIIEVASVLGYITNLTEISVQQLEYVTRLVEDLPPPNPPITIPPKII</sequence>
<proteinExistence type="predicted"/>
<dbReference type="EMBL" id="VTPC01065829">
    <property type="protein sequence ID" value="KAF2889519.1"/>
    <property type="molecule type" value="Genomic_DNA"/>
</dbReference>
<organism evidence="1 2">
    <name type="scientific">Ignelater luminosus</name>
    <name type="common">Cucubano</name>
    <name type="synonym">Pyrophorus luminosus</name>
    <dbReference type="NCBI Taxonomy" id="2038154"/>
    <lineage>
        <taxon>Eukaryota</taxon>
        <taxon>Metazoa</taxon>
        <taxon>Ecdysozoa</taxon>
        <taxon>Arthropoda</taxon>
        <taxon>Hexapoda</taxon>
        <taxon>Insecta</taxon>
        <taxon>Pterygota</taxon>
        <taxon>Neoptera</taxon>
        <taxon>Endopterygota</taxon>
        <taxon>Coleoptera</taxon>
        <taxon>Polyphaga</taxon>
        <taxon>Elateriformia</taxon>
        <taxon>Elateroidea</taxon>
        <taxon>Elateridae</taxon>
        <taxon>Agrypninae</taxon>
        <taxon>Pyrophorini</taxon>
        <taxon>Ignelater</taxon>
    </lineage>
</organism>
<dbReference type="Proteomes" id="UP000801492">
    <property type="component" value="Unassembled WGS sequence"/>
</dbReference>
<protein>
    <submittedName>
        <fullName evidence="1">Uncharacterized protein</fullName>
    </submittedName>
</protein>
<comment type="caution">
    <text evidence="1">The sequence shown here is derived from an EMBL/GenBank/DDBJ whole genome shotgun (WGS) entry which is preliminary data.</text>
</comment>
<accession>A0A8K0CN66</accession>
<name>A0A8K0CN66_IGNLU</name>
<feature type="non-terminal residue" evidence="1">
    <location>
        <position position="55"/>
    </location>
</feature>
<feature type="non-terminal residue" evidence="1">
    <location>
        <position position="1"/>
    </location>
</feature>
<keyword evidence="2" id="KW-1185">Reference proteome</keyword>